<feature type="compositionally biased region" description="Low complexity" evidence="1">
    <location>
        <begin position="176"/>
        <end position="199"/>
    </location>
</feature>
<name>A0ABR2ZIU8_9AGAR</name>
<feature type="compositionally biased region" description="Polar residues" evidence="1">
    <location>
        <begin position="281"/>
        <end position="301"/>
    </location>
</feature>
<feature type="compositionally biased region" description="Pro residues" evidence="1">
    <location>
        <begin position="1"/>
        <end position="11"/>
    </location>
</feature>
<dbReference type="Proteomes" id="UP001437256">
    <property type="component" value="Unassembled WGS sequence"/>
</dbReference>
<gene>
    <name evidence="2" type="ORF">AAF712_011874</name>
</gene>
<evidence type="ECO:0000313" key="2">
    <source>
        <dbReference type="EMBL" id="KAL0061298.1"/>
    </source>
</evidence>
<feature type="compositionally biased region" description="Polar residues" evidence="1">
    <location>
        <begin position="26"/>
        <end position="39"/>
    </location>
</feature>
<feature type="compositionally biased region" description="Polar residues" evidence="1">
    <location>
        <begin position="71"/>
        <end position="82"/>
    </location>
</feature>
<organism evidence="2 3">
    <name type="scientific">Marasmius tenuissimus</name>
    <dbReference type="NCBI Taxonomy" id="585030"/>
    <lineage>
        <taxon>Eukaryota</taxon>
        <taxon>Fungi</taxon>
        <taxon>Dikarya</taxon>
        <taxon>Basidiomycota</taxon>
        <taxon>Agaricomycotina</taxon>
        <taxon>Agaricomycetes</taxon>
        <taxon>Agaricomycetidae</taxon>
        <taxon>Agaricales</taxon>
        <taxon>Marasmiineae</taxon>
        <taxon>Marasmiaceae</taxon>
        <taxon>Marasmius</taxon>
    </lineage>
</organism>
<evidence type="ECO:0000256" key="1">
    <source>
        <dbReference type="SAM" id="MobiDB-lite"/>
    </source>
</evidence>
<comment type="caution">
    <text evidence="2">The sequence shown here is derived from an EMBL/GenBank/DDBJ whole genome shotgun (WGS) entry which is preliminary data.</text>
</comment>
<evidence type="ECO:0000313" key="3">
    <source>
        <dbReference type="Proteomes" id="UP001437256"/>
    </source>
</evidence>
<protein>
    <submittedName>
        <fullName evidence="2">Uncharacterized protein</fullName>
    </submittedName>
</protein>
<accession>A0ABR2ZIU8</accession>
<feature type="region of interest" description="Disordered" evidence="1">
    <location>
        <begin position="281"/>
        <end position="321"/>
    </location>
</feature>
<feature type="region of interest" description="Disordered" evidence="1">
    <location>
        <begin position="1"/>
        <end position="251"/>
    </location>
</feature>
<proteinExistence type="predicted"/>
<reference evidence="2 3" key="1">
    <citation type="submission" date="2024-05" db="EMBL/GenBank/DDBJ databases">
        <title>A draft genome resource for the thread blight pathogen Marasmius tenuissimus strain MS-2.</title>
        <authorList>
            <person name="Yulfo-Soto G.E."/>
            <person name="Baruah I.K."/>
            <person name="Amoako-Attah I."/>
            <person name="Bukari Y."/>
            <person name="Meinhardt L.W."/>
            <person name="Bailey B.A."/>
            <person name="Cohen S.P."/>
        </authorList>
    </citation>
    <scope>NUCLEOTIDE SEQUENCE [LARGE SCALE GENOMIC DNA]</scope>
    <source>
        <strain evidence="2 3">MS-2</strain>
    </source>
</reference>
<dbReference type="EMBL" id="JBBXMP010000140">
    <property type="protein sequence ID" value="KAL0061298.1"/>
    <property type="molecule type" value="Genomic_DNA"/>
</dbReference>
<sequence length="321" mass="34233">MPPLPNQPGPRPLSRESVLTPRGSMRSLSSSIIGNTGYSTDAEEVTPDITTTGAKRDSGATKARSIRYSLATESLHSASASRASFDGTKSLPRTDLARLSTNYSLRLSRHSQRPEPSYSGSAFPSSNNLRLEQEEEEQPSDPYLPRVDHDVNTPPPNNGRSDDDPRTPASTHAPVSETPPSSNESHPPSSFPFPGGSQSAIARRPTATSNSTSVPPYSAGPYRERRDTITSNGTYETLPSYHSRRSTQNLADMGVPPISRIVRSLPPLPALPALPPFTSSSPILLGPSTSTSFVALQNSRPPASPEGEGGTALRALEAPEQ</sequence>
<feature type="compositionally biased region" description="Polar residues" evidence="1">
    <location>
        <begin position="206"/>
        <end position="215"/>
    </location>
</feature>
<keyword evidence="3" id="KW-1185">Reference proteome</keyword>
<feature type="compositionally biased region" description="Polar residues" evidence="1">
    <location>
        <begin position="118"/>
        <end position="130"/>
    </location>
</feature>